<evidence type="ECO:0000313" key="6">
    <source>
        <dbReference type="Proteomes" id="UP001273166"/>
    </source>
</evidence>
<dbReference type="GeneID" id="87890109"/>
<dbReference type="GO" id="GO:0005840">
    <property type="term" value="C:ribosome"/>
    <property type="evidence" value="ECO:0007669"/>
    <property type="project" value="UniProtKB-KW"/>
</dbReference>
<evidence type="ECO:0008006" key="7">
    <source>
        <dbReference type="Google" id="ProtNLM"/>
    </source>
</evidence>
<dbReference type="GO" id="GO:0005739">
    <property type="term" value="C:mitochondrion"/>
    <property type="evidence" value="ECO:0007669"/>
    <property type="project" value="UniProtKB-SubCell"/>
</dbReference>
<organism evidence="5 6">
    <name type="scientific">Chaetomium strumarium</name>
    <dbReference type="NCBI Taxonomy" id="1170767"/>
    <lineage>
        <taxon>Eukaryota</taxon>
        <taxon>Fungi</taxon>
        <taxon>Dikarya</taxon>
        <taxon>Ascomycota</taxon>
        <taxon>Pezizomycotina</taxon>
        <taxon>Sordariomycetes</taxon>
        <taxon>Sordariomycetidae</taxon>
        <taxon>Sordariales</taxon>
        <taxon>Chaetomiaceae</taxon>
        <taxon>Chaetomium</taxon>
    </lineage>
</organism>
<evidence type="ECO:0000256" key="4">
    <source>
        <dbReference type="SAM" id="MobiDB-lite"/>
    </source>
</evidence>
<evidence type="ECO:0000256" key="1">
    <source>
        <dbReference type="ARBA" id="ARBA00004173"/>
    </source>
</evidence>
<evidence type="ECO:0000256" key="3">
    <source>
        <dbReference type="ARBA" id="ARBA00023128"/>
    </source>
</evidence>
<dbReference type="InterPro" id="IPR032710">
    <property type="entry name" value="NTF2-like_dom_sf"/>
</dbReference>
<dbReference type="EMBL" id="JAUDZG010000001">
    <property type="protein sequence ID" value="KAK3311433.1"/>
    <property type="molecule type" value="Genomic_DNA"/>
</dbReference>
<evidence type="ECO:0000313" key="5">
    <source>
        <dbReference type="EMBL" id="KAK3311433.1"/>
    </source>
</evidence>
<reference evidence="5" key="1">
    <citation type="journal article" date="2023" name="Mol. Phylogenet. Evol.">
        <title>Genome-scale phylogeny and comparative genomics of the fungal order Sordariales.</title>
        <authorList>
            <person name="Hensen N."/>
            <person name="Bonometti L."/>
            <person name="Westerberg I."/>
            <person name="Brannstrom I.O."/>
            <person name="Guillou S."/>
            <person name="Cros-Aarteil S."/>
            <person name="Calhoun S."/>
            <person name="Haridas S."/>
            <person name="Kuo A."/>
            <person name="Mondo S."/>
            <person name="Pangilinan J."/>
            <person name="Riley R."/>
            <person name="LaButti K."/>
            <person name="Andreopoulos B."/>
            <person name="Lipzen A."/>
            <person name="Chen C."/>
            <person name="Yan M."/>
            <person name="Daum C."/>
            <person name="Ng V."/>
            <person name="Clum A."/>
            <person name="Steindorff A."/>
            <person name="Ohm R.A."/>
            <person name="Martin F."/>
            <person name="Silar P."/>
            <person name="Natvig D.O."/>
            <person name="Lalanne C."/>
            <person name="Gautier V."/>
            <person name="Ament-Velasquez S.L."/>
            <person name="Kruys A."/>
            <person name="Hutchinson M.I."/>
            <person name="Powell A.J."/>
            <person name="Barry K."/>
            <person name="Miller A.N."/>
            <person name="Grigoriev I.V."/>
            <person name="Debuchy R."/>
            <person name="Gladieux P."/>
            <person name="Hiltunen Thoren M."/>
            <person name="Johannesson H."/>
        </authorList>
    </citation>
    <scope>NUCLEOTIDE SEQUENCE</scope>
    <source>
        <strain evidence="5">CBS 333.67</strain>
    </source>
</reference>
<dbReference type="AlphaFoldDB" id="A0AAJ0M712"/>
<dbReference type="Gene3D" id="3.10.450.240">
    <property type="match status" value="1"/>
</dbReference>
<dbReference type="SUPFAM" id="SSF54427">
    <property type="entry name" value="NTF2-like"/>
    <property type="match status" value="1"/>
</dbReference>
<keyword evidence="6" id="KW-1185">Reference proteome</keyword>
<dbReference type="RefSeq" id="XP_062727213.1">
    <property type="nucleotide sequence ID" value="XM_062871280.1"/>
</dbReference>
<dbReference type="PANTHER" id="PTHR28554:SF1">
    <property type="entry name" value="LARGE RIBOSOMAL SUBUNIT PROTEIN ML45"/>
    <property type="match status" value="1"/>
</dbReference>
<reference evidence="5" key="2">
    <citation type="submission" date="2023-06" db="EMBL/GenBank/DDBJ databases">
        <authorList>
            <consortium name="Lawrence Berkeley National Laboratory"/>
            <person name="Mondo S.J."/>
            <person name="Hensen N."/>
            <person name="Bonometti L."/>
            <person name="Westerberg I."/>
            <person name="Brannstrom I.O."/>
            <person name="Guillou S."/>
            <person name="Cros-Aarteil S."/>
            <person name="Calhoun S."/>
            <person name="Haridas S."/>
            <person name="Kuo A."/>
            <person name="Pangilinan J."/>
            <person name="Riley R."/>
            <person name="Labutti K."/>
            <person name="Andreopoulos B."/>
            <person name="Lipzen A."/>
            <person name="Chen C."/>
            <person name="Yanf M."/>
            <person name="Daum C."/>
            <person name="Ng V."/>
            <person name="Clum A."/>
            <person name="Steindorff A."/>
            <person name="Ohm R."/>
            <person name="Martin F."/>
            <person name="Silar P."/>
            <person name="Natvig D."/>
            <person name="Lalanne C."/>
            <person name="Gautier V."/>
            <person name="Ament-Velasquez S.L."/>
            <person name="Kruys A."/>
            <person name="Hutchinson M.I."/>
            <person name="Powell A.J."/>
            <person name="Barry K."/>
            <person name="Miller A.N."/>
            <person name="Grigoriev I.V."/>
            <person name="Debuchy R."/>
            <person name="Gladieux P."/>
            <person name="Thoren M.H."/>
            <person name="Johannesson H."/>
        </authorList>
    </citation>
    <scope>NUCLEOTIDE SEQUENCE</scope>
    <source>
        <strain evidence="5">CBS 333.67</strain>
    </source>
</reference>
<accession>A0AAJ0M712</accession>
<comment type="caution">
    <text evidence="5">The sequence shown here is derived from an EMBL/GenBank/DDBJ whole genome shotgun (WGS) entry which is preliminary data.</text>
</comment>
<sequence length="317" mass="35497">MSPSSRVYRRAGELLFVNTTAPKRITPLFGTPGFLVQSACPFTTSQIRRVGLNKQALEASTPRVSTHESPSVSSSKRTRELTSDVGFESLQVVLPGTFILPPLSGFPKPLGQKLRFLWYWLLTKGQEVVTNAAVKFTSKPSFFTRAAMQAKRSTLVPTAKALHRAMAEALASGDRDTINRICTKKLASTLIASIDGRPRGRRYGWELVAYTNRLFYPSVKSHRITATSRDKYSPILRQAVVAISSRQRRVEYDARGQVVPGSEKEIVAVENVALACTYDPRTWTQSEWRLIGTIQPTSLEAWKHEAEVLKRMMLQLR</sequence>
<evidence type="ECO:0000256" key="2">
    <source>
        <dbReference type="ARBA" id="ARBA00022946"/>
    </source>
</evidence>
<comment type="subcellular location">
    <subcellularLocation>
        <location evidence="1">Mitochondrion</location>
    </subcellularLocation>
</comment>
<dbReference type="InterPro" id="IPR051975">
    <property type="entry name" value="mtLSU_mL45"/>
</dbReference>
<dbReference type="Proteomes" id="UP001273166">
    <property type="component" value="Unassembled WGS sequence"/>
</dbReference>
<dbReference type="GO" id="GO:1990904">
    <property type="term" value="C:ribonucleoprotein complex"/>
    <property type="evidence" value="ECO:0007669"/>
    <property type="project" value="UniProtKB-KW"/>
</dbReference>
<dbReference type="PANTHER" id="PTHR28554">
    <property type="entry name" value="39S RIBOSOMAL PROTEIN L45, MITOCHONDRIAL"/>
    <property type="match status" value="1"/>
</dbReference>
<keyword evidence="3" id="KW-0496">Mitochondrion</keyword>
<proteinExistence type="predicted"/>
<name>A0AAJ0M712_9PEZI</name>
<protein>
    <recommendedName>
        <fullName evidence="7">Tim44-like domain-containing protein</fullName>
    </recommendedName>
</protein>
<gene>
    <name evidence="5" type="ORF">B0T15DRAFT_75439</name>
</gene>
<feature type="region of interest" description="Disordered" evidence="4">
    <location>
        <begin position="58"/>
        <end position="80"/>
    </location>
</feature>
<keyword evidence="2" id="KW-0809">Transit peptide</keyword>